<reference evidence="3" key="1">
    <citation type="journal article" date="2019" name="Int. J. Syst. Evol. Microbiol.">
        <title>The Global Catalogue of Microorganisms (GCM) 10K type strain sequencing project: providing services to taxonomists for standard genome sequencing and annotation.</title>
        <authorList>
            <consortium name="The Broad Institute Genomics Platform"/>
            <consortium name="The Broad Institute Genome Sequencing Center for Infectious Disease"/>
            <person name="Wu L."/>
            <person name="Ma J."/>
        </authorList>
    </citation>
    <scope>NUCLEOTIDE SEQUENCE [LARGE SCALE GENOMIC DNA]</scope>
    <source>
        <strain evidence="3">DT28</strain>
    </source>
</reference>
<evidence type="ECO:0000256" key="1">
    <source>
        <dbReference type="SAM" id="Phobius"/>
    </source>
</evidence>
<protein>
    <submittedName>
        <fullName evidence="2">Uncharacterized protein</fullName>
    </submittedName>
</protein>
<evidence type="ECO:0000313" key="3">
    <source>
        <dbReference type="Proteomes" id="UP001595962"/>
    </source>
</evidence>
<dbReference type="RefSeq" id="WP_377335702.1">
    <property type="nucleotide sequence ID" value="NZ_JBHSGB010000016.1"/>
</dbReference>
<evidence type="ECO:0000313" key="2">
    <source>
        <dbReference type="EMBL" id="MFC4656542.1"/>
    </source>
</evidence>
<feature type="transmembrane region" description="Helical" evidence="1">
    <location>
        <begin position="151"/>
        <end position="168"/>
    </location>
</feature>
<sequence length="191" mass="21497">MPQAFDFTELTKSWQQQQPLMEPDLAGVLQKQKKRRWLAAAELIACSVMLACAVAAWLLLPTWLGALSALFLAGGALVQAVLSWKLHLPLLAYADWSSTGLLEFRLRNQQASIRYLSYNQHSCVALLFFILLMWGLAWWQPDQVSESLLDAYSLLVAPFCLAVWLWLAQKKRSAQTQLLHLQALVAELTTG</sequence>
<keyword evidence="1" id="KW-0472">Membrane</keyword>
<gene>
    <name evidence="2" type="ORF">ACFO3I_16100</name>
</gene>
<dbReference type="EMBL" id="JBHSGB010000016">
    <property type="protein sequence ID" value="MFC4656542.1"/>
    <property type="molecule type" value="Genomic_DNA"/>
</dbReference>
<dbReference type="Proteomes" id="UP001595962">
    <property type="component" value="Unassembled WGS sequence"/>
</dbReference>
<keyword evidence="1" id="KW-0812">Transmembrane</keyword>
<accession>A0ABV9JQS0</accession>
<feature type="transmembrane region" description="Helical" evidence="1">
    <location>
        <begin position="37"/>
        <end position="60"/>
    </location>
</feature>
<keyword evidence="1" id="KW-1133">Transmembrane helix</keyword>
<keyword evidence="3" id="KW-1185">Reference proteome</keyword>
<feature type="transmembrane region" description="Helical" evidence="1">
    <location>
        <begin position="115"/>
        <end position="139"/>
    </location>
</feature>
<name>A0ABV9JQS0_9GAMM</name>
<organism evidence="2 3">
    <name type="scientific">Rheinheimera marina</name>
    <dbReference type="NCBI Taxonomy" id="1774958"/>
    <lineage>
        <taxon>Bacteria</taxon>
        <taxon>Pseudomonadati</taxon>
        <taxon>Pseudomonadota</taxon>
        <taxon>Gammaproteobacteria</taxon>
        <taxon>Chromatiales</taxon>
        <taxon>Chromatiaceae</taxon>
        <taxon>Rheinheimera</taxon>
    </lineage>
</organism>
<proteinExistence type="predicted"/>
<comment type="caution">
    <text evidence="2">The sequence shown here is derived from an EMBL/GenBank/DDBJ whole genome shotgun (WGS) entry which is preliminary data.</text>
</comment>
<feature type="transmembrane region" description="Helical" evidence="1">
    <location>
        <begin position="66"/>
        <end position="94"/>
    </location>
</feature>